<feature type="transmembrane region" description="Helical" evidence="2">
    <location>
        <begin position="463"/>
        <end position="484"/>
    </location>
</feature>
<feature type="transmembrane region" description="Helical" evidence="2">
    <location>
        <begin position="438"/>
        <end position="456"/>
    </location>
</feature>
<evidence type="ECO:0000256" key="1">
    <source>
        <dbReference type="SAM" id="MobiDB-lite"/>
    </source>
</evidence>
<feature type="region of interest" description="Disordered" evidence="1">
    <location>
        <begin position="690"/>
        <end position="719"/>
    </location>
</feature>
<dbReference type="EMBL" id="CP045809">
    <property type="protein sequence ID" value="QHN35114.1"/>
    <property type="molecule type" value="Genomic_DNA"/>
</dbReference>
<reference evidence="3" key="1">
    <citation type="journal article" date="2021" name="Nat. Microbiol.">
        <title>Cocultivation of an ultrasmall environmental parasitic bacterium with lytic ability against bacteria associated with wastewater foams.</title>
        <authorList>
            <person name="Batinovic S."/>
            <person name="Rose J.J.A."/>
            <person name="Ratcliffe J."/>
            <person name="Seviour R.J."/>
            <person name="Petrovski S."/>
        </authorList>
    </citation>
    <scope>NUCLEOTIDE SEQUENCE</scope>
    <source>
        <strain evidence="3">CON9</strain>
    </source>
</reference>
<dbReference type="Proteomes" id="UP001059836">
    <property type="component" value="Chromosome"/>
</dbReference>
<feature type="transmembrane region" description="Helical" evidence="2">
    <location>
        <begin position="64"/>
        <end position="85"/>
    </location>
</feature>
<proteinExistence type="predicted"/>
<feature type="transmembrane region" description="Helical" evidence="2">
    <location>
        <begin position="371"/>
        <end position="394"/>
    </location>
</feature>
<name>A0ABX6IIC0_9ACTN</name>
<feature type="transmembrane region" description="Helical" evidence="2">
    <location>
        <begin position="406"/>
        <end position="426"/>
    </location>
</feature>
<gene>
    <name evidence="3" type="ORF">GII31_09625</name>
</gene>
<feature type="transmembrane region" description="Helical" evidence="2">
    <location>
        <begin position="334"/>
        <end position="351"/>
    </location>
</feature>
<protein>
    <submittedName>
        <fullName evidence="3">Uncharacterized protein</fullName>
    </submittedName>
</protein>
<keyword evidence="4" id="KW-1185">Reference proteome</keyword>
<feature type="transmembrane region" description="Helical" evidence="2">
    <location>
        <begin position="661"/>
        <end position="683"/>
    </location>
</feature>
<keyword evidence="2" id="KW-0472">Membrane</keyword>
<dbReference type="RefSeq" id="WP_260840403.1">
    <property type="nucleotide sequence ID" value="NZ_CP045809.1"/>
</dbReference>
<keyword evidence="2" id="KW-0812">Transmembrane</keyword>
<feature type="transmembrane region" description="Helical" evidence="2">
    <location>
        <begin position="175"/>
        <end position="195"/>
    </location>
</feature>
<feature type="transmembrane region" description="Helical" evidence="2">
    <location>
        <begin position="504"/>
        <end position="526"/>
    </location>
</feature>
<keyword evidence="2" id="KW-1133">Transmembrane helix</keyword>
<evidence type="ECO:0000313" key="3">
    <source>
        <dbReference type="EMBL" id="QHN35114.1"/>
    </source>
</evidence>
<evidence type="ECO:0000256" key="2">
    <source>
        <dbReference type="SAM" id="Phobius"/>
    </source>
</evidence>
<accession>A0ABX6IIC0</accession>
<feature type="transmembrane region" description="Helical" evidence="2">
    <location>
        <begin position="134"/>
        <end position="154"/>
    </location>
</feature>
<organism evidence="3 4">
    <name type="scientific">Gordonia pseudamarae</name>
    <dbReference type="NCBI Taxonomy" id="2831662"/>
    <lineage>
        <taxon>Bacteria</taxon>
        <taxon>Bacillati</taxon>
        <taxon>Actinomycetota</taxon>
        <taxon>Actinomycetes</taxon>
        <taxon>Mycobacteriales</taxon>
        <taxon>Gordoniaceae</taxon>
        <taxon>Gordonia</taxon>
    </lineage>
</organism>
<sequence>MLALLYAVLLATGMPFLADGLTTESHLRILLRCPPGPSAPGARSVASVKPVAEARSRRKLNRRFWFQLSFVGSAAVGIATGLGLVIGVEKDVAATVSLIVIGTIGLPLLASGASRELNGEFPRLRGVIRSIRPPVVASAVVSIGVPVVVGYLVHNLIYRALPKMYEYVSLEMYDYVFLGVMLATLLAAFTIALYAHSKLRWMVPLAVETCIPFRVCLVETLALARAAGPGGLWSTVRIWAVPAILMALWSTFFGNDLWAAFFGDHYSPIELSHDLQIPMVYFGALFLPVVVVSVVSALATATLTDALTFRRLTGAPAVPVDALSGDPRAARWRLPRGSVLVTVALVLYPLANGWAYAKVTEAGGSSDAEDIGSLVFGFVVTTVVLVLALVAVGISRQPDSRAPSGLVGVLVAASLAVQIGGSILMVRRDAVFASDAGPISFATDWLTATCLLTAWLAGHRSRWLSVAVAPLGALGAAVTLRKLNDDLSYEGFWYSELVDQNFAAVARSFAAVAVICVATAWAAYLIDLMASRDTGRLRSAAADGPVGHEDDPGLQTNPIARGTVYEHAVTVGARHPFVSFGATEAGIAQAIATPPGDQYSTSPAPTGAAGQDPRPRPATGWDVPEHAGQYWEPTMVRPHVQTPPSLTGPTRPPRRDGNRTAIILAALAIVVGVVAIVTSVVLLRERDSSGPADIAMTPTSQAPVTGPSTSTDPTVAEPPPVAELSGTWRGSVTGDQDGFDVVAEISAGSPVRATVRYPQLACQGTWKETGRGDGTITLLETIDRGSCVTSYIVLIPESADTLSFRSSYHSDSQQRTLTIYALLRRR</sequence>
<feature type="transmembrane region" description="Helical" evidence="2">
    <location>
        <begin position="281"/>
        <end position="303"/>
    </location>
</feature>
<feature type="transmembrane region" description="Helical" evidence="2">
    <location>
        <begin position="236"/>
        <end position="261"/>
    </location>
</feature>
<feature type="region of interest" description="Disordered" evidence="1">
    <location>
        <begin position="593"/>
        <end position="654"/>
    </location>
</feature>
<evidence type="ECO:0000313" key="4">
    <source>
        <dbReference type="Proteomes" id="UP001059836"/>
    </source>
</evidence>
<feature type="transmembrane region" description="Helical" evidence="2">
    <location>
        <begin position="92"/>
        <end position="114"/>
    </location>
</feature>
<feature type="compositionally biased region" description="Polar residues" evidence="1">
    <location>
        <begin position="697"/>
        <end position="713"/>
    </location>
</feature>